<dbReference type="SUPFAM" id="SSF52047">
    <property type="entry name" value="RNI-like"/>
    <property type="match status" value="1"/>
</dbReference>
<feature type="domain" description="F-box" evidence="1">
    <location>
        <begin position="1"/>
        <end position="45"/>
    </location>
</feature>
<dbReference type="CDD" id="cd09917">
    <property type="entry name" value="F-box_SF"/>
    <property type="match status" value="1"/>
</dbReference>
<dbReference type="PROSITE" id="PS50181">
    <property type="entry name" value="FBOX"/>
    <property type="match status" value="1"/>
</dbReference>
<dbReference type="InterPro" id="IPR032675">
    <property type="entry name" value="LRR_dom_sf"/>
</dbReference>
<reference evidence="2" key="1">
    <citation type="submission" date="2022-01" db="EMBL/GenBank/DDBJ databases">
        <authorList>
            <person name="King R."/>
        </authorList>
    </citation>
    <scope>NUCLEOTIDE SEQUENCE</scope>
</reference>
<gene>
    <name evidence="2" type="ORF">CHIRRI_LOCUS14130</name>
</gene>
<dbReference type="SUPFAM" id="SSF81383">
    <property type="entry name" value="F-box domain"/>
    <property type="match status" value="1"/>
</dbReference>
<dbReference type="InterPro" id="IPR036047">
    <property type="entry name" value="F-box-like_dom_sf"/>
</dbReference>
<organism evidence="2 3">
    <name type="scientific">Chironomus riparius</name>
    <dbReference type="NCBI Taxonomy" id="315576"/>
    <lineage>
        <taxon>Eukaryota</taxon>
        <taxon>Metazoa</taxon>
        <taxon>Ecdysozoa</taxon>
        <taxon>Arthropoda</taxon>
        <taxon>Hexapoda</taxon>
        <taxon>Insecta</taxon>
        <taxon>Pterygota</taxon>
        <taxon>Neoptera</taxon>
        <taxon>Endopterygota</taxon>
        <taxon>Diptera</taxon>
        <taxon>Nematocera</taxon>
        <taxon>Chironomoidea</taxon>
        <taxon>Chironomidae</taxon>
        <taxon>Chironominae</taxon>
        <taxon>Chironomus</taxon>
    </lineage>
</organism>
<dbReference type="Proteomes" id="UP001153620">
    <property type="component" value="Chromosome 4"/>
</dbReference>
<name>A0A9N9S943_9DIPT</name>
<dbReference type="InterPro" id="IPR001810">
    <property type="entry name" value="F-box_dom"/>
</dbReference>
<protein>
    <recommendedName>
        <fullName evidence="1">F-box domain-containing protein</fullName>
    </recommendedName>
</protein>
<evidence type="ECO:0000259" key="1">
    <source>
        <dbReference type="PROSITE" id="PS50181"/>
    </source>
</evidence>
<sequence>MSNLPEDILLIIFDHLDDESMWNALQASKFWARIFSNSSKHFSKFTLHLNSEKVDRLTNIKNLPDVPIIKISIDDSQDMKVQFSSEDINKMSKIIDFYKESIKIVELKNFELSSTDYLLKIIKSLKRLESISFENCKMNDVKKQLPKFMHLKSIYFHESDDELFKIFHAQKNVENISIVRMEWGNDFSWADFDEMAKNYPNLNKLVMRGHGTANYFEHGGFSFKIRKLDVFLMTFDWTNHLPRTRFLESQKGSLKELILEKLPYDYDGGAVLKYIIEEMKLDTFYYGKIPLILGGRKQEVMEFRVQEVQIQAAFEMFRQFPTITKFSLFLTQTGLDADAIGEIINQGTMLFTCCKELEIEDRSNYETLLVMFTGLYKNFRNIRKLTIISPDLEINSVLEECLPEFTHLNEICLKCDVPNSMQRLQLIRVFAPNIKKLSINEEFVNDARKFFGNDVEVVGI</sequence>
<keyword evidence="3" id="KW-1185">Reference proteome</keyword>
<proteinExistence type="predicted"/>
<dbReference type="Gene3D" id="3.80.10.10">
    <property type="entry name" value="Ribonuclease Inhibitor"/>
    <property type="match status" value="1"/>
</dbReference>
<dbReference type="AlphaFoldDB" id="A0A9N9S943"/>
<dbReference type="OrthoDB" id="7798387at2759"/>
<accession>A0A9N9S943</accession>
<dbReference type="Pfam" id="PF12937">
    <property type="entry name" value="F-box-like"/>
    <property type="match status" value="1"/>
</dbReference>
<evidence type="ECO:0000313" key="3">
    <source>
        <dbReference type="Proteomes" id="UP001153620"/>
    </source>
</evidence>
<reference evidence="2" key="2">
    <citation type="submission" date="2022-10" db="EMBL/GenBank/DDBJ databases">
        <authorList>
            <consortium name="ENA_rothamsted_submissions"/>
            <consortium name="culmorum"/>
            <person name="King R."/>
        </authorList>
    </citation>
    <scope>NUCLEOTIDE SEQUENCE</scope>
</reference>
<evidence type="ECO:0000313" key="2">
    <source>
        <dbReference type="EMBL" id="CAG9811321.1"/>
    </source>
</evidence>
<dbReference type="EMBL" id="OU895880">
    <property type="protein sequence ID" value="CAG9811321.1"/>
    <property type="molecule type" value="Genomic_DNA"/>
</dbReference>